<dbReference type="PATRIC" id="fig|1209989.3.peg.149"/>
<dbReference type="HOGENOM" id="CLU_085066_0_0_9"/>
<evidence type="ECO:0000313" key="3">
    <source>
        <dbReference type="EMBL" id="CCP24818.1"/>
    </source>
</evidence>
<dbReference type="Pfam" id="PF03787">
    <property type="entry name" value="RAMPs"/>
    <property type="match status" value="1"/>
</dbReference>
<dbReference type="InterPro" id="IPR005537">
    <property type="entry name" value="RAMP_III_fam"/>
</dbReference>
<dbReference type="PANTHER" id="PTHR35579:SF3">
    <property type="entry name" value="CRISPR SYSTEM CMS ENDORIBONUCLEASE CSM3"/>
    <property type="match status" value="1"/>
</dbReference>
<dbReference type="CDD" id="cd09726">
    <property type="entry name" value="RAMP_I_III"/>
    <property type="match status" value="1"/>
</dbReference>
<gene>
    <name evidence="3" type="ordered locus">TEPIRE1_0130</name>
</gene>
<dbReference type="Proteomes" id="UP000010802">
    <property type="component" value="Chromosome"/>
</dbReference>
<reference evidence="4" key="1">
    <citation type="journal article" date="2013" name="Genome Announc.">
        <title>First genome sequence of a syntrophic acetate-oxidizing bacterium, Tepidanaerobacter acetatoxydans strain Re1.</title>
        <authorList>
            <person name="Manzoor S."/>
            <person name="Bongcam-Rudloff E."/>
            <person name="Schnurer A."/>
            <person name="Muller B."/>
        </authorList>
    </citation>
    <scope>NUCLEOTIDE SEQUENCE [LARGE SCALE GENOMIC DNA]</scope>
    <source>
        <strain evidence="4">Re1</strain>
    </source>
</reference>
<dbReference type="eggNOG" id="COG1337">
    <property type="taxonomic scope" value="Bacteria"/>
</dbReference>
<feature type="domain" description="CRISPR type III-associated protein" evidence="2">
    <location>
        <begin position="31"/>
        <end position="195"/>
    </location>
</feature>
<evidence type="ECO:0000313" key="4">
    <source>
        <dbReference type="Proteomes" id="UP000010802"/>
    </source>
</evidence>
<evidence type="ECO:0000259" key="2">
    <source>
        <dbReference type="Pfam" id="PF03787"/>
    </source>
</evidence>
<dbReference type="KEGG" id="tae:TepiRe1_0130"/>
<sequence length="219" mass="24489">MSEYKITIKLESNCMLGAGEGWGSVIDADIVFDNVGLPYLPARRLKGCLRESAKEVLEMMECAGIKKFESQIIDKVFGCSGDATGAGIVFNNLYLPNYKDVYDWCKWALQECNSAVSPEIIVNSFTSIKQQTSINNEGIADDKSLRTFRVLKRGIEFEGAVNIKEEDKEAVDLLALACLNLRYIGTMRNRGYGKIVCRFKKGNEDLSQSCIEQIEREAI</sequence>
<dbReference type="RefSeq" id="WP_015294800.1">
    <property type="nucleotide sequence ID" value="NC_015519.1"/>
</dbReference>
<dbReference type="GO" id="GO:0051607">
    <property type="term" value="P:defense response to virus"/>
    <property type="evidence" value="ECO:0007669"/>
    <property type="project" value="UniProtKB-KW"/>
</dbReference>
<protein>
    <recommendedName>
        <fullName evidence="2">CRISPR type III-associated protein domain-containing protein</fullName>
    </recommendedName>
</protein>
<dbReference type="PANTHER" id="PTHR35579">
    <property type="entry name" value="CRISPR SYSTEM CMS ENDORIBONUCLEASE CSM3"/>
    <property type="match status" value="1"/>
</dbReference>
<accession>L0RYW8</accession>
<name>L0RYW8_TEPAE</name>
<keyword evidence="4" id="KW-1185">Reference proteome</keyword>
<organism evidence="3 4">
    <name type="scientific">Tepidanaerobacter acetatoxydans (strain DSM 21804 / JCM 16047 / Re1)</name>
    <dbReference type="NCBI Taxonomy" id="1209989"/>
    <lineage>
        <taxon>Bacteria</taxon>
        <taxon>Bacillati</taxon>
        <taxon>Bacillota</taxon>
        <taxon>Clostridia</taxon>
        <taxon>Thermosediminibacterales</taxon>
        <taxon>Tepidanaerobacteraceae</taxon>
        <taxon>Tepidanaerobacter</taxon>
    </lineage>
</organism>
<proteinExistence type="predicted"/>
<dbReference type="OrthoDB" id="163151at2"/>
<evidence type="ECO:0000256" key="1">
    <source>
        <dbReference type="ARBA" id="ARBA00023118"/>
    </source>
</evidence>
<dbReference type="EMBL" id="HF563609">
    <property type="protein sequence ID" value="CCP24818.1"/>
    <property type="molecule type" value="Genomic_DNA"/>
</dbReference>
<dbReference type="AlphaFoldDB" id="L0RYW8"/>
<keyword evidence="1" id="KW-0051">Antiviral defense</keyword>
<dbReference type="InterPro" id="IPR052216">
    <property type="entry name" value="CRISPR_Csm3_endoribonuclease"/>
</dbReference>